<dbReference type="OrthoDB" id="10067762at2759"/>
<organism evidence="1 2">
    <name type="scientific">Exaiptasia diaphana</name>
    <name type="common">Tropical sea anemone</name>
    <name type="synonym">Aiptasia pulchella</name>
    <dbReference type="NCBI Taxonomy" id="2652724"/>
    <lineage>
        <taxon>Eukaryota</taxon>
        <taxon>Metazoa</taxon>
        <taxon>Cnidaria</taxon>
        <taxon>Anthozoa</taxon>
        <taxon>Hexacorallia</taxon>
        <taxon>Actiniaria</taxon>
        <taxon>Aiptasiidae</taxon>
        <taxon>Exaiptasia</taxon>
    </lineage>
</organism>
<dbReference type="Proteomes" id="UP000887567">
    <property type="component" value="Unplaced"/>
</dbReference>
<dbReference type="GeneID" id="110239149"/>
<dbReference type="Pfam" id="PF05380">
    <property type="entry name" value="Peptidase_A17"/>
    <property type="match status" value="1"/>
</dbReference>
<dbReference type="OMA" id="MITVAME"/>
<keyword evidence="2" id="KW-1185">Reference proteome</keyword>
<sequence>MGKSRLVPLKAVTIPHLELTAAVLAVRIGAMLYRELDVRIDDSTYWTDSTTVLKYLNNAQNRYKIFIANRVKTILATSTVEQWRYVEGSSNLADDTSRGLEPTDLDKRWITGPEFLWKAESMWPRNPVDVKVCKEYLDAQEIVCLNSRVNGTIDVNRDFLQRFSYFSNWYRLKRAIALVLKLQSKYLKNSNDQNKDNGQCKITEEDLTLKSRESHH</sequence>
<dbReference type="AlphaFoldDB" id="A0A913X8G0"/>
<protein>
    <submittedName>
        <fullName evidence="1">Uncharacterized protein</fullName>
    </submittedName>
</protein>
<dbReference type="RefSeq" id="XP_020900514.1">
    <property type="nucleotide sequence ID" value="XM_021044855.1"/>
</dbReference>
<dbReference type="KEGG" id="epa:110239149"/>
<dbReference type="InterPro" id="IPR008042">
    <property type="entry name" value="Retrotrans_Pao"/>
</dbReference>
<name>A0A913X8G0_EXADI</name>
<dbReference type="PANTHER" id="PTHR47331">
    <property type="entry name" value="PHD-TYPE DOMAIN-CONTAINING PROTEIN"/>
    <property type="match status" value="1"/>
</dbReference>
<dbReference type="PANTHER" id="PTHR47331:SF1">
    <property type="entry name" value="GAG-LIKE PROTEIN"/>
    <property type="match status" value="1"/>
</dbReference>
<accession>A0A913X8G0</accession>
<reference evidence="1" key="1">
    <citation type="submission" date="2022-11" db="UniProtKB">
        <authorList>
            <consortium name="EnsemblMetazoa"/>
        </authorList>
    </citation>
    <scope>IDENTIFICATION</scope>
</reference>
<evidence type="ECO:0000313" key="1">
    <source>
        <dbReference type="EnsemblMetazoa" id="XP_020900514.1"/>
    </source>
</evidence>
<dbReference type="EnsemblMetazoa" id="XM_021044855.1">
    <property type="protein sequence ID" value="XP_020900514.1"/>
    <property type="gene ID" value="LOC110239149"/>
</dbReference>
<proteinExistence type="predicted"/>
<evidence type="ECO:0000313" key="2">
    <source>
        <dbReference type="Proteomes" id="UP000887567"/>
    </source>
</evidence>